<dbReference type="Proteomes" id="UP000238081">
    <property type="component" value="Unassembled WGS sequence"/>
</dbReference>
<keyword evidence="10" id="KW-0443">Lipid metabolism</keyword>
<keyword evidence="12" id="KW-0594">Phospholipid biosynthesis</keyword>
<gene>
    <name evidence="17" type="ORF">AWN73_07645</name>
</gene>
<dbReference type="GO" id="GO:0008654">
    <property type="term" value="P:phospholipid biosynthetic process"/>
    <property type="evidence" value="ECO:0007669"/>
    <property type="project" value="UniProtKB-KW"/>
</dbReference>
<evidence type="ECO:0000313" key="18">
    <source>
        <dbReference type="Proteomes" id="UP000238081"/>
    </source>
</evidence>
<evidence type="ECO:0000256" key="3">
    <source>
        <dbReference type="ARBA" id="ARBA00010441"/>
    </source>
</evidence>
<keyword evidence="9 16" id="KW-1133">Transmembrane helix</keyword>
<keyword evidence="8 16" id="KW-0812">Transmembrane</keyword>
<protein>
    <recommendedName>
        <fullName evidence="5">CDP-diacylglycerol--serine O-phosphatidyltransferase</fullName>
        <ecNumber evidence="4">2.7.8.8</ecNumber>
    </recommendedName>
    <alternativeName>
        <fullName evidence="14">Phosphatidylserine synthase</fullName>
    </alternativeName>
</protein>
<comment type="similarity">
    <text evidence="3 15">Belongs to the CDP-alcohol phosphatidyltransferase class-I family.</text>
</comment>
<feature type="transmembrane region" description="Helical" evidence="16">
    <location>
        <begin position="5"/>
        <end position="23"/>
    </location>
</feature>
<dbReference type="EC" id="2.7.8.8" evidence="4"/>
<evidence type="ECO:0000256" key="13">
    <source>
        <dbReference type="ARBA" id="ARBA00023264"/>
    </source>
</evidence>
<keyword evidence="13" id="KW-1208">Phospholipid metabolism</keyword>
<reference evidence="17 18" key="1">
    <citation type="submission" date="2016-01" db="EMBL/GenBank/DDBJ databases">
        <title>Characterization of the Clostridium difficile lineages that are prevalent in Hong Kong and China.</title>
        <authorList>
            <person name="Kwok J.S.-L."/>
            <person name="Lam W.-Y."/>
            <person name="Ip M."/>
            <person name="Chan T.-F."/>
            <person name="Hawkey P.M."/>
            <person name="Tsui S.K.-W."/>
        </authorList>
    </citation>
    <scope>NUCLEOTIDE SEQUENCE [LARGE SCALE GENOMIC DNA]</scope>
    <source>
        <strain evidence="17 18">300064</strain>
    </source>
</reference>
<dbReference type="PROSITE" id="PS00379">
    <property type="entry name" value="CDP_ALCOHOL_P_TRANSF"/>
    <property type="match status" value="1"/>
</dbReference>
<organism evidence="17 18">
    <name type="scientific">Clostridium butyricum</name>
    <dbReference type="NCBI Taxonomy" id="1492"/>
    <lineage>
        <taxon>Bacteria</taxon>
        <taxon>Bacillati</taxon>
        <taxon>Bacillota</taxon>
        <taxon>Clostridia</taxon>
        <taxon>Eubacteriales</taxon>
        <taxon>Clostridiaceae</taxon>
        <taxon>Clostridium</taxon>
    </lineage>
</organism>
<accession>A0A2S7FE96</accession>
<comment type="catalytic activity">
    <reaction evidence="1">
        <text>a CDP-1,2-diacyl-sn-glycerol + L-serine = a 1,2-diacyl-sn-glycero-3-phospho-L-serine + CMP + H(+)</text>
        <dbReference type="Rhea" id="RHEA:16913"/>
        <dbReference type="ChEBI" id="CHEBI:15378"/>
        <dbReference type="ChEBI" id="CHEBI:33384"/>
        <dbReference type="ChEBI" id="CHEBI:57262"/>
        <dbReference type="ChEBI" id="CHEBI:58332"/>
        <dbReference type="ChEBI" id="CHEBI:60377"/>
        <dbReference type="EC" id="2.7.8.8"/>
    </reaction>
</comment>
<evidence type="ECO:0000256" key="9">
    <source>
        <dbReference type="ARBA" id="ARBA00022989"/>
    </source>
</evidence>
<feature type="transmembrane region" description="Helical" evidence="16">
    <location>
        <begin position="144"/>
        <end position="163"/>
    </location>
</feature>
<evidence type="ECO:0000313" key="17">
    <source>
        <dbReference type="EMBL" id="PPV17389.1"/>
    </source>
</evidence>
<name>A0A2S7FE96_CLOBU</name>
<evidence type="ECO:0000256" key="1">
    <source>
        <dbReference type="ARBA" id="ARBA00000287"/>
    </source>
</evidence>
<evidence type="ECO:0000256" key="2">
    <source>
        <dbReference type="ARBA" id="ARBA00004127"/>
    </source>
</evidence>
<proteinExistence type="inferred from homology"/>
<dbReference type="EMBL" id="LRDH01000024">
    <property type="protein sequence ID" value="PPV17389.1"/>
    <property type="molecule type" value="Genomic_DNA"/>
</dbReference>
<evidence type="ECO:0000256" key="4">
    <source>
        <dbReference type="ARBA" id="ARBA00013174"/>
    </source>
</evidence>
<feature type="transmembrane region" description="Helical" evidence="16">
    <location>
        <begin position="116"/>
        <end position="138"/>
    </location>
</feature>
<dbReference type="GO" id="GO:0016020">
    <property type="term" value="C:membrane"/>
    <property type="evidence" value="ECO:0007669"/>
    <property type="project" value="InterPro"/>
</dbReference>
<evidence type="ECO:0000256" key="5">
    <source>
        <dbReference type="ARBA" id="ARBA00017171"/>
    </source>
</evidence>
<dbReference type="PANTHER" id="PTHR14269:SF61">
    <property type="entry name" value="CDP-DIACYLGLYCEROL--SERINE O-PHOSPHATIDYLTRANSFERASE"/>
    <property type="match status" value="1"/>
</dbReference>
<evidence type="ECO:0000256" key="15">
    <source>
        <dbReference type="RuleBase" id="RU003750"/>
    </source>
</evidence>
<dbReference type="InterPro" id="IPR050324">
    <property type="entry name" value="CDP-alcohol_PTase-I"/>
</dbReference>
<feature type="transmembrane region" description="Helical" evidence="16">
    <location>
        <begin position="91"/>
        <end position="109"/>
    </location>
</feature>
<dbReference type="NCBIfam" id="TIGR00473">
    <property type="entry name" value="pssA"/>
    <property type="match status" value="1"/>
</dbReference>
<keyword evidence="7 15" id="KW-0808">Transferase</keyword>
<evidence type="ECO:0000256" key="10">
    <source>
        <dbReference type="ARBA" id="ARBA00023098"/>
    </source>
</evidence>
<evidence type="ECO:0000256" key="12">
    <source>
        <dbReference type="ARBA" id="ARBA00023209"/>
    </source>
</evidence>
<dbReference type="InterPro" id="IPR048254">
    <property type="entry name" value="CDP_ALCOHOL_P_TRANSF_CS"/>
</dbReference>
<dbReference type="Gene3D" id="1.20.120.1760">
    <property type="match status" value="1"/>
</dbReference>
<evidence type="ECO:0000256" key="7">
    <source>
        <dbReference type="ARBA" id="ARBA00022679"/>
    </source>
</evidence>
<dbReference type="GO" id="GO:0003882">
    <property type="term" value="F:CDP-diacylglycerol-serine O-phosphatidyltransferase activity"/>
    <property type="evidence" value="ECO:0007669"/>
    <property type="project" value="UniProtKB-EC"/>
</dbReference>
<dbReference type="Pfam" id="PF01066">
    <property type="entry name" value="CDP-OH_P_transf"/>
    <property type="match status" value="1"/>
</dbReference>
<evidence type="ECO:0000256" key="8">
    <source>
        <dbReference type="ARBA" id="ARBA00022692"/>
    </source>
</evidence>
<comment type="subcellular location">
    <subcellularLocation>
        <location evidence="2">Endomembrane system</location>
        <topology evidence="2">Multi-pass membrane protein</topology>
    </subcellularLocation>
</comment>
<dbReference type="AlphaFoldDB" id="A0A2S7FE96"/>
<dbReference type="RefSeq" id="WP_043664639.1">
    <property type="nucleotide sequence ID" value="NZ_JSEG01000012.1"/>
</dbReference>
<dbReference type="PANTHER" id="PTHR14269">
    <property type="entry name" value="CDP-DIACYLGLYCEROL--GLYCEROL-3-PHOSPHATE 3-PHOSPHATIDYLTRANSFERASE-RELATED"/>
    <property type="match status" value="1"/>
</dbReference>
<sequence>MLKKYIPNILTFLNLSFGILSIVEVINNNYFMAALCIILAALVDRYDGRIARMLNVSSEIGKELDSLADLVSFGVAPGILIFFKYGLNNYLIGTCIMLFYIICGCYRLAKYNISEFEGVFLGIPITISGSVLALLSLIITYTKIIPGVLMIILGYLMISKVKFKKI</sequence>
<keyword evidence="11 16" id="KW-0472">Membrane</keyword>
<dbReference type="InterPro" id="IPR000462">
    <property type="entry name" value="CDP-OH_P_trans"/>
</dbReference>
<dbReference type="GO" id="GO:0012505">
    <property type="term" value="C:endomembrane system"/>
    <property type="evidence" value="ECO:0007669"/>
    <property type="project" value="UniProtKB-SubCell"/>
</dbReference>
<evidence type="ECO:0000256" key="14">
    <source>
        <dbReference type="ARBA" id="ARBA00032361"/>
    </source>
</evidence>
<dbReference type="InterPro" id="IPR043130">
    <property type="entry name" value="CDP-OH_PTrfase_TM_dom"/>
</dbReference>
<evidence type="ECO:0000256" key="11">
    <source>
        <dbReference type="ARBA" id="ARBA00023136"/>
    </source>
</evidence>
<comment type="caution">
    <text evidence="17">The sequence shown here is derived from an EMBL/GenBank/DDBJ whole genome shotgun (WGS) entry which is preliminary data.</text>
</comment>
<dbReference type="InterPro" id="IPR004533">
    <property type="entry name" value="CDP-diaglyc--ser_O-PTrfase"/>
</dbReference>
<evidence type="ECO:0000256" key="6">
    <source>
        <dbReference type="ARBA" id="ARBA00022516"/>
    </source>
</evidence>
<keyword evidence="6" id="KW-0444">Lipid biosynthesis</keyword>
<evidence type="ECO:0000256" key="16">
    <source>
        <dbReference type="SAM" id="Phobius"/>
    </source>
</evidence>